<reference evidence="3" key="1">
    <citation type="submission" date="2008-03" db="EMBL/GenBank/DDBJ databases">
        <title>Complete sequence of chromosome of Beijerinckia indica subsp. indica ATCC 9039.</title>
        <authorList>
            <consortium name="US DOE Joint Genome Institute"/>
            <person name="Copeland A."/>
            <person name="Lucas S."/>
            <person name="Lapidus A."/>
            <person name="Glavina del Rio T."/>
            <person name="Dalin E."/>
            <person name="Tice H."/>
            <person name="Bruce D."/>
            <person name="Goodwin L."/>
            <person name="Pitluck S."/>
            <person name="LaButti K."/>
            <person name="Schmutz J."/>
            <person name="Larimer F."/>
            <person name="Land M."/>
            <person name="Hauser L."/>
            <person name="Kyrpides N."/>
            <person name="Mikhailova N."/>
            <person name="Dunfield P.F."/>
            <person name="Dedysh S.N."/>
            <person name="Liesack W."/>
            <person name="Saw J.H."/>
            <person name="Alam M."/>
            <person name="Chen Y."/>
            <person name="Murrell J.C."/>
            <person name="Richardson P."/>
        </authorList>
    </citation>
    <scope>NUCLEOTIDE SEQUENCE [LARGE SCALE GENOMIC DNA]</scope>
    <source>
        <strain evidence="3">ATCC 9039 / DSM 1715 / NCIMB 8712</strain>
    </source>
</reference>
<keyword evidence="3" id="KW-1185">Reference proteome</keyword>
<reference evidence="2 3" key="2">
    <citation type="journal article" date="2010" name="J. Bacteriol.">
        <title>Complete genome sequence of Beijerinckia indica subsp. indica.</title>
        <authorList>
            <person name="Tamas I."/>
            <person name="Dedysh S.N."/>
            <person name="Liesack W."/>
            <person name="Stott M.B."/>
            <person name="Alam M."/>
            <person name="Murrell J.C."/>
            <person name="Dunfield P.F."/>
        </authorList>
    </citation>
    <scope>NUCLEOTIDE SEQUENCE [LARGE SCALE GENOMIC DNA]</scope>
    <source>
        <strain evidence="3">ATCC 9039 / DSM 1715 / NCIMB 8712</strain>
    </source>
</reference>
<gene>
    <name evidence="2" type="ordered locus">Bind_0436</name>
</gene>
<protein>
    <submittedName>
        <fullName evidence="2">Uncharacterized protein</fullName>
    </submittedName>
</protein>
<feature type="region of interest" description="Disordered" evidence="1">
    <location>
        <begin position="1"/>
        <end position="34"/>
    </location>
</feature>
<dbReference type="EMBL" id="CP001016">
    <property type="protein sequence ID" value="ACB94089.1"/>
    <property type="molecule type" value="Genomic_DNA"/>
</dbReference>
<feature type="compositionally biased region" description="Basic and acidic residues" evidence="1">
    <location>
        <begin position="1"/>
        <end position="11"/>
    </location>
</feature>
<evidence type="ECO:0000313" key="2">
    <source>
        <dbReference type="EMBL" id="ACB94089.1"/>
    </source>
</evidence>
<evidence type="ECO:0000256" key="1">
    <source>
        <dbReference type="SAM" id="MobiDB-lite"/>
    </source>
</evidence>
<dbReference type="Proteomes" id="UP000001695">
    <property type="component" value="Chromosome"/>
</dbReference>
<sequence length="127" mass="13769">MAKNGDEKDLPHTFSQRGKGLGHPHPPSVIGSSGDAYTSDAWIFSPTGQSETQVSRQGFDRVPASGFEKPAFENLTTAFVRKVPLAMSLGQKLRDLYPLPETNDQASKLSVPFDVLIQRLAAKLGES</sequence>
<name>B2IE65_BEII9</name>
<dbReference type="AlphaFoldDB" id="B2IE65"/>
<dbReference type="KEGG" id="bid:Bind_0436"/>
<accession>B2IE65</accession>
<proteinExistence type="predicted"/>
<organism evidence="2 3">
    <name type="scientific">Beijerinckia indica subsp. indica (strain ATCC 9039 / DSM 1715 / NCIMB 8712)</name>
    <dbReference type="NCBI Taxonomy" id="395963"/>
    <lineage>
        <taxon>Bacteria</taxon>
        <taxon>Pseudomonadati</taxon>
        <taxon>Pseudomonadota</taxon>
        <taxon>Alphaproteobacteria</taxon>
        <taxon>Hyphomicrobiales</taxon>
        <taxon>Beijerinckiaceae</taxon>
        <taxon>Beijerinckia</taxon>
    </lineage>
</organism>
<dbReference type="HOGENOM" id="CLU_1966249_0_0_5"/>
<evidence type="ECO:0000313" key="3">
    <source>
        <dbReference type="Proteomes" id="UP000001695"/>
    </source>
</evidence>